<reference evidence="15" key="1">
    <citation type="journal article" date="2012" name="Stand. Genomic Sci.">
        <title>Genome sequence of the Antarctic rhodopsins-containing flavobacterium Gillisia limnaea type strain (R-8282(T)).</title>
        <authorList>
            <person name="Riedel T."/>
            <person name="Held B."/>
            <person name="Nolan M."/>
            <person name="Lucas S."/>
            <person name="Lapidus A."/>
            <person name="Tice H."/>
            <person name="Del Rio T.G."/>
            <person name="Cheng J.F."/>
            <person name="Han C."/>
            <person name="Tapia R."/>
            <person name="Goodwin L.A."/>
            <person name="Pitluck S."/>
            <person name="Liolios K."/>
            <person name="Mavromatis K."/>
            <person name="Pagani I."/>
            <person name="Ivanova N."/>
            <person name="Mikhailova N."/>
            <person name="Pati A."/>
            <person name="Chen A."/>
            <person name="Palaniappan K."/>
            <person name="Land M."/>
            <person name="Rohde M."/>
            <person name="Tindall B.J."/>
            <person name="Detter J.C."/>
            <person name="Goker M."/>
            <person name="Bristow J."/>
            <person name="Eisen J.A."/>
            <person name="Markowitz V."/>
            <person name="Hugenholtz P."/>
            <person name="Kyrpides N.C."/>
            <person name="Klenk H.P."/>
            <person name="Woyke T."/>
        </authorList>
    </citation>
    <scope>NUCLEOTIDE SEQUENCE [LARGE SCALE GENOMIC DNA]</scope>
    <source>
        <strain evidence="15">DSM 15749 / LMG 21470 / R-8282</strain>
    </source>
</reference>
<proteinExistence type="inferred from homology"/>
<dbReference type="PANTHER" id="PTHR30333:SF1">
    <property type="entry name" value="CYTOCHROME C-TYPE PROTEIN NAPC"/>
    <property type="match status" value="1"/>
</dbReference>
<dbReference type="EMBL" id="JH594606">
    <property type="protein sequence ID" value="EHQ03112.1"/>
    <property type="molecule type" value="Genomic_DNA"/>
</dbReference>
<comment type="subcellular location">
    <subcellularLocation>
        <location evidence="1">Cell membrane</location>
    </subcellularLocation>
</comment>
<evidence type="ECO:0000256" key="9">
    <source>
        <dbReference type="ARBA" id="ARBA00022989"/>
    </source>
</evidence>
<feature type="transmembrane region" description="Helical" evidence="12">
    <location>
        <begin position="20"/>
        <end position="39"/>
    </location>
</feature>
<dbReference type="PANTHER" id="PTHR30333">
    <property type="entry name" value="CYTOCHROME C-TYPE PROTEIN"/>
    <property type="match status" value="1"/>
</dbReference>
<evidence type="ECO:0000256" key="11">
    <source>
        <dbReference type="ARBA" id="ARBA00023136"/>
    </source>
</evidence>
<dbReference type="RefSeq" id="WP_006989420.1">
    <property type="nucleotide sequence ID" value="NZ_JH594606.1"/>
</dbReference>
<gene>
    <name evidence="14" type="ORF">Gilli_2488</name>
</gene>
<name>H2BXC2_GILLR</name>
<dbReference type="GO" id="GO:0005886">
    <property type="term" value="C:plasma membrane"/>
    <property type="evidence" value="ECO:0007669"/>
    <property type="project" value="UniProtKB-SubCell"/>
</dbReference>
<dbReference type="EC" id="1.10.2.-" evidence="14"/>
<dbReference type="GO" id="GO:0009055">
    <property type="term" value="F:electron transfer activity"/>
    <property type="evidence" value="ECO:0007669"/>
    <property type="project" value="TreeGrafter"/>
</dbReference>
<sequence>MAGSVKKGNLFKRLIPPPKWRMAATLSIGAFLGLGFYILKLSNAASYLSDDPKACMNCHVMTPQYLTWNKSSHREVASCNDCHVPHNNVFNQYYFKAMDGLYHSAIFTLRAEPEVIVARESSAAVIQDNCIRCHDTRVTDAKLLATIEDHEFHRTDRTCWECHREVPHGRVKSLSSVGYQIEPIPMHTPEKRDIIPAWMRSYITGMEENSDTITRPAP</sequence>
<feature type="domain" description="NapC/NirT cytochrome c N-terminal" evidence="13">
    <location>
        <begin position="21"/>
        <end position="170"/>
    </location>
</feature>
<evidence type="ECO:0000256" key="5">
    <source>
        <dbReference type="ARBA" id="ARBA00022617"/>
    </source>
</evidence>
<evidence type="ECO:0000256" key="3">
    <source>
        <dbReference type="ARBA" id="ARBA00022448"/>
    </source>
</evidence>
<dbReference type="OrthoDB" id="9782159at2"/>
<dbReference type="InterPro" id="IPR038266">
    <property type="entry name" value="NapC/NirT_cytc_sf"/>
</dbReference>
<dbReference type="GO" id="GO:0046872">
    <property type="term" value="F:metal ion binding"/>
    <property type="evidence" value="ECO:0007669"/>
    <property type="project" value="UniProtKB-KW"/>
</dbReference>
<evidence type="ECO:0000313" key="15">
    <source>
        <dbReference type="Proteomes" id="UP000003844"/>
    </source>
</evidence>
<evidence type="ECO:0000259" key="13">
    <source>
        <dbReference type="Pfam" id="PF03264"/>
    </source>
</evidence>
<evidence type="ECO:0000256" key="8">
    <source>
        <dbReference type="ARBA" id="ARBA00022982"/>
    </source>
</evidence>
<keyword evidence="15" id="KW-1185">Reference proteome</keyword>
<keyword evidence="9 12" id="KW-1133">Transmembrane helix</keyword>
<dbReference type="InterPro" id="IPR005126">
    <property type="entry name" value="NapC/NirT_cyt_c_N"/>
</dbReference>
<dbReference type="NCBIfam" id="TIGR03153">
    <property type="entry name" value="cytochr_NrfH"/>
    <property type="match status" value="1"/>
</dbReference>
<keyword evidence="8" id="KW-0249">Electron transport</keyword>
<keyword evidence="11 12" id="KW-0472">Membrane</keyword>
<dbReference type="SUPFAM" id="SSF48695">
    <property type="entry name" value="Multiheme cytochromes"/>
    <property type="match status" value="1"/>
</dbReference>
<keyword evidence="10" id="KW-0408">Iron</keyword>
<keyword evidence="6 12" id="KW-0812">Transmembrane</keyword>
<evidence type="ECO:0000256" key="7">
    <source>
        <dbReference type="ARBA" id="ARBA00022723"/>
    </source>
</evidence>
<keyword evidence="4" id="KW-1003">Cell membrane</keyword>
<evidence type="ECO:0000256" key="4">
    <source>
        <dbReference type="ARBA" id="ARBA00022475"/>
    </source>
</evidence>
<protein>
    <submittedName>
        <fullName evidence="14">Respiratory nitrite reductase specific menaquinol--cytochrome-c reductase (NrfH)</fullName>
        <ecNumber evidence="14">1.10.2.-</ecNumber>
    </submittedName>
</protein>
<dbReference type="InterPro" id="IPR017571">
    <property type="entry name" value="NrfH"/>
</dbReference>
<evidence type="ECO:0000256" key="2">
    <source>
        <dbReference type="ARBA" id="ARBA00007395"/>
    </source>
</evidence>
<evidence type="ECO:0000313" key="14">
    <source>
        <dbReference type="EMBL" id="EHQ03112.1"/>
    </source>
</evidence>
<keyword evidence="14" id="KW-0560">Oxidoreductase</keyword>
<evidence type="ECO:0000256" key="12">
    <source>
        <dbReference type="SAM" id="Phobius"/>
    </source>
</evidence>
<dbReference type="InterPro" id="IPR036280">
    <property type="entry name" value="Multihaem_cyt_sf"/>
</dbReference>
<dbReference type="AlphaFoldDB" id="H2BXC2"/>
<dbReference type="Proteomes" id="UP000003844">
    <property type="component" value="Unassembled WGS sequence"/>
</dbReference>
<dbReference type="GO" id="GO:0022900">
    <property type="term" value="P:electron transport chain"/>
    <property type="evidence" value="ECO:0007669"/>
    <property type="project" value="InterPro"/>
</dbReference>
<keyword evidence="5" id="KW-0349">Heme</keyword>
<dbReference type="Pfam" id="PF03264">
    <property type="entry name" value="Cytochrom_NNT"/>
    <property type="match status" value="1"/>
</dbReference>
<accession>H2BXC2</accession>
<keyword evidence="7" id="KW-0479">Metal-binding</keyword>
<organism evidence="14 15">
    <name type="scientific">Gillisia limnaea (strain DSM 15749 / LMG 21470 / R-8282)</name>
    <dbReference type="NCBI Taxonomy" id="865937"/>
    <lineage>
        <taxon>Bacteria</taxon>
        <taxon>Pseudomonadati</taxon>
        <taxon>Bacteroidota</taxon>
        <taxon>Flavobacteriia</taxon>
        <taxon>Flavobacteriales</taxon>
        <taxon>Flavobacteriaceae</taxon>
        <taxon>Gillisia</taxon>
    </lineage>
</organism>
<evidence type="ECO:0000256" key="10">
    <source>
        <dbReference type="ARBA" id="ARBA00023004"/>
    </source>
</evidence>
<dbReference type="InterPro" id="IPR051174">
    <property type="entry name" value="Cytochrome_c-type_ET"/>
</dbReference>
<evidence type="ECO:0000256" key="6">
    <source>
        <dbReference type="ARBA" id="ARBA00022692"/>
    </source>
</evidence>
<dbReference type="HOGENOM" id="CLU_096753_0_0_10"/>
<keyword evidence="3" id="KW-0813">Transport</keyword>
<dbReference type="Gene3D" id="1.10.3820.10">
    <property type="entry name" value="Di-heme elbow motif domain"/>
    <property type="match status" value="1"/>
</dbReference>
<evidence type="ECO:0000256" key="1">
    <source>
        <dbReference type="ARBA" id="ARBA00004236"/>
    </source>
</evidence>
<dbReference type="GO" id="GO:0009061">
    <property type="term" value="P:anaerobic respiration"/>
    <property type="evidence" value="ECO:0007669"/>
    <property type="project" value="TreeGrafter"/>
</dbReference>
<dbReference type="GO" id="GO:0016491">
    <property type="term" value="F:oxidoreductase activity"/>
    <property type="evidence" value="ECO:0007669"/>
    <property type="project" value="UniProtKB-KW"/>
</dbReference>
<dbReference type="STRING" id="865937.Gilli_2488"/>
<dbReference type="eggNOG" id="COG3005">
    <property type="taxonomic scope" value="Bacteria"/>
</dbReference>
<comment type="similarity">
    <text evidence="2">Belongs to the NapC/NirT/NrfH family.</text>
</comment>